<dbReference type="Gene3D" id="2.40.50.100">
    <property type="match status" value="1"/>
</dbReference>
<name>A0A6I6JTN8_9BACT</name>
<reference evidence="5 6" key="1">
    <citation type="submission" date="2019-11" db="EMBL/GenBank/DDBJ databases">
        <authorList>
            <person name="Zheng R.K."/>
            <person name="Sun C.M."/>
        </authorList>
    </citation>
    <scope>NUCLEOTIDE SEQUENCE [LARGE SCALE GENOMIC DNA]</scope>
    <source>
        <strain evidence="5 6">WC007</strain>
    </source>
</reference>
<dbReference type="Gene3D" id="2.40.420.20">
    <property type="match status" value="1"/>
</dbReference>
<feature type="domain" description="CusB-like beta-barrel" evidence="2">
    <location>
        <begin position="194"/>
        <end position="268"/>
    </location>
</feature>
<protein>
    <submittedName>
        <fullName evidence="5">Efflux RND transporter periplasmic adaptor subunit</fullName>
    </submittedName>
</protein>
<proteinExistence type="inferred from homology"/>
<organism evidence="5 6">
    <name type="scientific">Maribellus comscasis</name>
    <dbReference type="NCBI Taxonomy" id="2681766"/>
    <lineage>
        <taxon>Bacteria</taxon>
        <taxon>Pseudomonadati</taxon>
        <taxon>Bacteroidota</taxon>
        <taxon>Bacteroidia</taxon>
        <taxon>Marinilabiliales</taxon>
        <taxon>Prolixibacteraceae</taxon>
        <taxon>Maribellus</taxon>
    </lineage>
</organism>
<dbReference type="EMBL" id="CP046401">
    <property type="protein sequence ID" value="QGY46435.1"/>
    <property type="molecule type" value="Genomic_DNA"/>
</dbReference>
<keyword evidence="6" id="KW-1185">Reference proteome</keyword>
<dbReference type="InterPro" id="IPR058627">
    <property type="entry name" value="MdtA-like_C"/>
</dbReference>
<sequence>MKQLNWFFALGALILAGCSTGNSNSEKVVREKGIPVKVSEIGKSINNTDHMYIGTIEESFSVPLSFLVTGTAEKVLVDEGQMVKKGQLLAVLNSESYQNMYQVALSKAKQAEDAYNRLEPMYKKGSLPEIKYVEIKTGLEQAHSLASISEKNLNDCNLYAPADGIVGRRTIEPGMSIIPGNPVFQLVKIDKVNVKIPIPENEISGIQKGQEAYVKVSALGDRHFEGEVTEVGVLSNPLSHTYNIKVVLNNPDKLLKPGMVCKVNISNPSLEERIVIPMSAVQVGKNNSKYVFIANPSSNKITTKIVELGPIASNGVVVNNGLSNGDLLVTEGYQKINENSTIKIIK</sequence>
<dbReference type="KEGG" id="mcos:GM418_23060"/>
<evidence type="ECO:0000259" key="4">
    <source>
        <dbReference type="Pfam" id="PF25973"/>
    </source>
</evidence>
<dbReference type="InterPro" id="IPR058792">
    <property type="entry name" value="Beta-barrel_RND_2"/>
</dbReference>
<accession>A0A6I6JTN8</accession>
<dbReference type="NCBIfam" id="TIGR01730">
    <property type="entry name" value="RND_mfp"/>
    <property type="match status" value="1"/>
</dbReference>
<evidence type="ECO:0000259" key="3">
    <source>
        <dbReference type="Pfam" id="PF25967"/>
    </source>
</evidence>
<dbReference type="AlphaFoldDB" id="A0A6I6JTN8"/>
<feature type="domain" description="Multidrug resistance protein MdtA-like C-terminal permuted SH3" evidence="3">
    <location>
        <begin position="274"/>
        <end position="335"/>
    </location>
</feature>
<evidence type="ECO:0000313" key="5">
    <source>
        <dbReference type="EMBL" id="QGY46435.1"/>
    </source>
</evidence>
<feature type="domain" description="CzcB-like barrel-sandwich hybrid" evidence="4">
    <location>
        <begin position="68"/>
        <end position="186"/>
    </location>
</feature>
<comment type="similarity">
    <text evidence="1">Belongs to the membrane fusion protein (MFP) (TC 8.A.1) family.</text>
</comment>
<dbReference type="Pfam" id="PF25973">
    <property type="entry name" value="BSH_CzcB"/>
    <property type="match status" value="1"/>
</dbReference>
<dbReference type="RefSeq" id="WP_158869569.1">
    <property type="nucleotide sequence ID" value="NZ_CP046401.1"/>
</dbReference>
<dbReference type="GO" id="GO:0015562">
    <property type="term" value="F:efflux transmembrane transporter activity"/>
    <property type="evidence" value="ECO:0007669"/>
    <property type="project" value="TreeGrafter"/>
</dbReference>
<dbReference type="GO" id="GO:1990281">
    <property type="term" value="C:efflux pump complex"/>
    <property type="evidence" value="ECO:0007669"/>
    <property type="project" value="TreeGrafter"/>
</dbReference>
<dbReference type="InterPro" id="IPR058647">
    <property type="entry name" value="BSH_CzcB-like"/>
</dbReference>
<dbReference type="SUPFAM" id="SSF111369">
    <property type="entry name" value="HlyD-like secretion proteins"/>
    <property type="match status" value="1"/>
</dbReference>
<gene>
    <name evidence="5" type="ORF">GM418_23060</name>
</gene>
<evidence type="ECO:0000313" key="6">
    <source>
        <dbReference type="Proteomes" id="UP000428260"/>
    </source>
</evidence>
<dbReference type="Gene3D" id="2.40.30.170">
    <property type="match status" value="1"/>
</dbReference>
<dbReference type="Proteomes" id="UP000428260">
    <property type="component" value="Chromosome"/>
</dbReference>
<evidence type="ECO:0000259" key="2">
    <source>
        <dbReference type="Pfam" id="PF25954"/>
    </source>
</evidence>
<dbReference type="InterPro" id="IPR006143">
    <property type="entry name" value="RND_pump_MFP"/>
</dbReference>
<dbReference type="Pfam" id="PF25954">
    <property type="entry name" value="Beta-barrel_RND_2"/>
    <property type="match status" value="1"/>
</dbReference>
<dbReference type="PROSITE" id="PS51257">
    <property type="entry name" value="PROKAR_LIPOPROTEIN"/>
    <property type="match status" value="1"/>
</dbReference>
<evidence type="ECO:0000256" key="1">
    <source>
        <dbReference type="ARBA" id="ARBA00009477"/>
    </source>
</evidence>
<dbReference type="Pfam" id="PF25967">
    <property type="entry name" value="RND-MFP_C"/>
    <property type="match status" value="1"/>
</dbReference>
<dbReference type="FunFam" id="2.40.30.170:FF:000010">
    <property type="entry name" value="Efflux RND transporter periplasmic adaptor subunit"/>
    <property type="match status" value="1"/>
</dbReference>
<dbReference type="PANTHER" id="PTHR30469">
    <property type="entry name" value="MULTIDRUG RESISTANCE PROTEIN MDTA"/>
    <property type="match status" value="1"/>
</dbReference>